<evidence type="ECO:0000313" key="2">
    <source>
        <dbReference type="Proteomes" id="UP000824120"/>
    </source>
</evidence>
<proteinExistence type="predicted"/>
<protein>
    <submittedName>
        <fullName evidence="1">Uncharacterized protein</fullName>
    </submittedName>
</protein>
<dbReference type="Proteomes" id="UP000824120">
    <property type="component" value="Chromosome 10"/>
</dbReference>
<evidence type="ECO:0000313" key="1">
    <source>
        <dbReference type="EMBL" id="KAG5581192.1"/>
    </source>
</evidence>
<name>A0A9J5X255_SOLCO</name>
<dbReference type="EMBL" id="JACXVP010000010">
    <property type="protein sequence ID" value="KAG5581192.1"/>
    <property type="molecule type" value="Genomic_DNA"/>
</dbReference>
<comment type="caution">
    <text evidence="1">The sequence shown here is derived from an EMBL/GenBank/DDBJ whole genome shotgun (WGS) entry which is preliminary data.</text>
</comment>
<keyword evidence="2" id="KW-1185">Reference proteome</keyword>
<gene>
    <name evidence="1" type="ORF">H5410_051819</name>
</gene>
<organism evidence="1 2">
    <name type="scientific">Solanum commersonii</name>
    <name type="common">Commerson's wild potato</name>
    <name type="synonym">Commerson's nightshade</name>
    <dbReference type="NCBI Taxonomy" id="4109"/>
    <lineage>
        <taxon>Eukaryota</taxon>
        <taxon>Viridiplantae</taxon>
        <taxon>Streptophyta</taxon>
        <taxon>Embryophyta</taxon>
        <taxon>Tracheophyta</taxon>
        <taxon>Spermatophyta</taxon>
        <taxon>Magnoliopsida</taxon>
        <taxon>eudicotyledons</taxon>
        <taxon>Gunneridae</taxon>
        <taxon>Pentapetalae</taxon>
        <taxon>asterids</taxon>
        <taxon>lamiids</taxon>
        <taxon>Solanales</taxon>
        <taxon>Solanaceae</taxon>
        <taxon>Solanoideae</taxon>
        <taxon>Solaneae</taxon>
        <taxon>Solanum</taxon>
    </lineage>
</organism>
<dbReference type="OrthoDB" id="1321024at2759"/>
<accession>A0A9J5X255</accession>
<sequence length="114" mass="13010">MKEKVDSLKDLLLSAHVKINVVKDITKETGADVAHIRLRFDQIVKEAIKIATKVQASSKSISTSLTSRRYGNQDNIQGNLIDYKINQWISNGYKHNWPQSSRSKIIDPYHSMEI</sequence>
<reference evidence="1 2" key="1">
    <citation type="submission" date="2020-09" db="EMBL/GenBank/DDBJ databases">
        <title>De no assembly of potato wild relative species, Solanum commersonii.</title>
        <authorList>
            <person name="Cho K."/>
        </authorList>
    </citation>
    <scope>NUCLEOTIDE SEQUENCE [LARGE SCALE GENOMIC DNA]</scope>
    <source>
        <strain evidence="1">LZ3.2</strain>
        <tissue evidence="1">Leaf</tissue>
    </source>
</reference>
<dbReference type="AlphaFoldDB" id="A0A9J5X255"/>